<comment type="similarity">
    <text evidence="2">Belongs to the acyltransferase 3 family.</text>
</comment>
<dbReference type="HOGENOM" id="CLU_887619_0_0_9"/>
<keyword evidence="10" id="KW-1185">Reference proteome</keyword>
<organism evidence="9 10">
    <name type="scientific">Catonella morbi ATCC 51271</name>
    <dbReference type="NCBI Taxonomy" id="592026"/>
    <lineage>
        <taxon>Bacteria</taxon>
        <taxon>Bacillati</taxon>
        <taxon>Bacillota</taxon>
        <taxon>Clostridia</taxon>
        <taxon>Lachnospirales</taxon>
        <taxon>Lachnospiraceae</taxon>
        <taxon>Catonella</taxon>
    </lineage>
</organism>
<dbReference type="STRING" id="592026.GCWU0000282_001782"/>
<keyword evidence="9" id="KW-0808">Transferase</keyword>
<evidence type="ECO:0000256" key="1">
    <source>
        <dbReference type="ARBA" id="ARBA00004651"/>
    </source>
</evidence>
<dbReference type="PANTHER" id="PTHR40074">
    <property type="entry name" value="O-ACETYLTRANSFERASE WECH"/>
    <property type="match status" value="1"/>
</dbReference>
<dbReference type="eggNOG" id="COG1835">
    <property type="taxonomic scope" value="Bacteria"/>
</dbReference>
<keyword evidence="4 7" id="KW-0812">Transmembrane</keyword>
<evidence type="ECO:0000256" key="6">
    <source>
        <dbReference type="ARBA" id="ARBA00023136"/>
    </source>
</evidence>
<feature type="domain" description="Acyltransferase 3" evidence="8">
    <location>
        <begin position="12"/>
        <end position="305"/>
    </location>
</feature>
<keyword evidence="3" id="KW-1003">Cell membrane</keyword>
<dbReference type="GO" id="GO:0005886">
    <property type="term" value="C:plasma membrane"/>
    <property type="evidence" value="ECO:0007669"/>
    <property type="project" value="UniProtKB-SubCell"/>
</dbReference>
<dbReference type="RefSeq" id="WP_023354653.1">
    <property type="nucleotide sequence ID" value="NZ_KI535368.1"/>
</dbReference>
<comment type="caution">
    <text evidence="9">The sequence shown here is derived from an EMBL/GenBank/DDBJ whole genome shotgun (WGS) entry which is preliminary data.</text>
</comment>
<gene>
    <name evidence="9" type="ORF">GCWU0000282_001782</name>
</gene>
<evidence type="ECO:0000256" key="3">
    <source>
        <dbReference type="ARBA" id="ARBA00022475"/>
    </source>
</evidence>
<feature type="transmembrane region" description="Helical" evidence="7">
    <location>
        <begin position="117"/>
        <end position="134"/>
    </location>
</feature>
<feature type="transmembrane region" description="Helical" evidence="7">
    <location>
        <begin position="196"/>
        <end position="217"/>
    </location>
</feature>
<evidence type="ECO:0000256" key="4">
    <source>
        <dbReference type="ARBA" id="ARBA00022692"/>
    </source>
</evidence>
<evidence type="ECO:0000256" key="5">
    <source>
        <dbReference type="ARBA" id="ARBA00022989"/>
    </source>
</evidence>
<keyword evidence="6 7" id="KW-0472">Membrane</keyword>
<evidence type="ECO:0000256" key="7">
    <source>
        <dbReference type="SAM" id="Phobius"/>
    </source>
</evidence>
<evidence type="ECO:0000259" key="8">
    <source>
        <dbReference type="Pfam" id="PF01757"/>
    </source>
</evidence>
<accession>V2Y5D1</accession>
<comment type="subcellular location">
    <subcellularLocation>
        <location evidence="1">Cell membrane</location>
        <topology evidence="1">Multi-pass membrane protein</topology>
    </subcellularLocation>
</comment>
<dbReference type="OrthoDB" id="2066902at2"/>
<feature type="transmembrane region" description="Helical" evidence="7">
    <location>
        <begin position="78"/>
        <end position="97"/>
    </location>
</feature>
<feature type="transmembrane region" description="Helical" evidence="7">
    <location>
        <begin position="291"/>
        <end position="309"/>
    </location>
</feature>
<proteinExistence type="inferred from homology"/>
<protein>
    <submittedName>
        <fullName evidence="9">Acyltransferase</fullName>
    </submittedName>
</protein>
<dbReference type="InterPro" id="IPR002656">
    <property type="entry name" value="Acyl_transf_3_dom"/>
</dbReference>
<evidence type="ECO:0000256" key="2">
    <source>
        <dbReference type="ARBA" id="ARBA00007400"/>
    </source>
</evidence>
<feature type="transmembrane region" description="Helical" evidence="7">
    <location>
        <begin position="146"/>
        <end position="165"/>
    </location>
</feature>
<keyword evidence="9" id="KW-0012">Acyltransferase</keyword>
<evidence type="ECO:0000313" key="10">
    <source>
        <dbReference type="Proteomes" id="UP000018227"/>
    </source>
</evidence>
<dbReference type="GO" id="GO:0009246">
    <property type="term" value="P:enterobacterial common antigen biosynthetic process"/>
    <property type="evidence" value="ECO:0007669"/>
    <property type="project" value="TreeGrafter"/>
</dbReference>
<dbReference type="Proteomes" id="UP000018227">
    <property type="component" value="Unassembled WGS sequence"/>
</dbReference>
<feature type="transmembrane region" description="Helical" evidence="7">
    <location>
        <begin position="229"/>
        <end position="248"/>
    </location>
</feature>
<name>V2Y5D1_9FIRM</name>
<feature type="transmembrane region" description="Helical" evidence="7">
    <location>
        <begin position="171"/>
        <end position="189"/>
    </location>
</feature>
<dbReference type="PANTHER" id="PTHR40074:SF2">
    <property type="entry name" value="O-ACETYLTRANSFERASE WECH"/>
    <property type="match status" value="1"/>
</dbReference>
<sequence>MELKKTKQPIMGLAALLIVLFHLFPASRSNDVLSSVVRYIVMTGYIGVDIFFFMTGYMAHFSKTDNYFQYIKRKFLNIYPIFIFSCILFVIMGKLSIMKALYTVLGVELFLSGGGSFLWFIPAIMIFYLLVPFYKKLIKKMGSAQTFVASVIVWAALVFALENILTNHSVNIFLCRIPIILLGTMLAAYEGKWKQTYKLTAGVFLVVVGVFLTWKFGYMIKADFFVSDIFYVIVIPNIIGIILLADVIFGKVKTYVFEGLGKISLELYCLQMVFGSLIFGKVIKYVSNSKLAFLVVFILLIVLSGLMHTEKKIIKR</sequence>
<feature type="transmembrane region" description="Helical" evidence="7">
    <location>
        <begin position="39"/>
        <end position="57"/>
    </location>
</feature>
<dbReference type="GO" id="GO:0016413">
    <property type="term" value="F:O-acetyltransferase activity"/>
    <property type="evidence" value="ECO:0007669"/>
    <property type="project" value="TreeGrafter"/>
</dbReference>
<keyword evidence="5 7" id="KW-1133">Transmembrane helix</keyword>
<evidence type="ECO:0000313" key="9">
    <source>
        <dbReference type="EMBL" id="ESL02911.1"/>
    </source>
</evidence>
<dbReference type="EMBL" id="ACIL03000013">
    <property type="protein sequence ID" value="ESL02911.1"/>
    <property type="molecule type" value="Genomic_DNA"/>
</dbReference>
<dbReference type="AlphaFoldDB" id="V2Y5D1"/>
<reference evidence="9 10" key="1">
    <citation type="submission" date="2013-06" db="EMBL/GenBank/DDBJ databases">
        <authorList>
            <person name="Weinstock G."/>
            <person name="Sodergren E."/>
            <person name="Clifton S."/>
            <person name="Fulton L."/>
            <person name="Fulton B."/>
            <person name="Courtney L."/>
            <person name="Fronick C."/>
            <person name="Harrison M."/>
            <person name="Strong C."/>
            <person name="Farmer C."/>
            <person name="Delahaunty K."/>
            <person name="Markovic C."/>
            <person name="Hall O."/>
            <person name="Minx P."/>
            <person name="Tomlinson C."/>
            <person name="Mitreva M."/>
            <person name="Nelson J."/>
            <person name="Hou S."/>
            <person name="Wollam A."/>
            <person name="Pepin K.H."/>
            <person name="Johnson M."/>
            <person name="Bhonagiri V."/>
            <person name="Nash W.E."/>
            <person name="Warren W."/>
            <person name="Chinwalla A."/>
            <person name="Mardis E.R."/>
            <person name="Wilson R.K."/>
        </authorList>
    </citation>
    <scope>NUCLEOTIDE SEQUENCE [LARGE SCALE GENOMIC DNA]</scope>
    <source>
        <strain evidence="9 10">ATCC 51271</strain>
    </source>
</reference>
<dbReference type="Pfam" id="PF01757">
    <property type="entry name" value="Acyl_transf_3"/>
    <property type="match status" value="1"/>
</dbReference>